<dbReference type="InterPro" id="IPR044039">
    <property type="entry name" value="DUF5745"/>
</dbReference>
<feature type="compositionally biased region" description="Polar residues" evidence="2">
    <location>
        <begin position="365"/>
        <end position="377"/>
    </location>
</feature>
<sequence length="945" mass="108446">MTTVPSTAHSSNAGRCLKKTTPGGRGLSAAQARPFRRSLPSQRGESREGLFKFPGGGAVPAVRWGARRRAMGSAEERDWVDVANDLLRSCHINQHIKHLSECGADVFVCLYESILGEKVPDFIATPRSQEDDAHNVQAVIDSLALDYLQVSLSHITGENIVKGERESIRNLLEIFDGLLEYLTEEASESSSQNGDEANVLSNNEIQITSQEQLEGNAGQLAQPSISSSVEGSQSEFFVSSGDVDGSESTSELIRLGDTAHAFSKREEEYQLPELLPAEKDKGVEESKNSEATLPREFSETERAIVKEKIDGSMESVHATEPQKESLSASARKLGEPIQQAIPLLPPFQPLEARPHYPGWRDYHSSDSQSAALANSQGMKIPTLEKSLTQKTEDVSDSLPLSRKIPVGDKVVSNDAEDNVAKVPWVYGTSTSASSLHQKLSLHAEQVTRTPRPESRYLPRKKRYENSTPDSLQESLSPRTTKEKLSEQELHKVSEKLSHRLNELDSMLKRALGGHTGEEELTDEDNLSQHSDSVMDYHRRKAERDIPHLRYPSRPRSLSPPSPSSQHQLFSELEDKLCSNGTGQIRKIHSQLQKERDERTKKAKMVAKAYEDELRIYEARERLRLSKLREVIKEMEQEYKENIFKEPPKMPQPVKVYSRKTTPRNPKYSQWIPKRGTAKPKKAAPMKVRDDDLLFQLLEEFPHLHISHHTMNKMWQQQLAHTEQLKAASGRTRPKLQNEVQQALKKHELLVAIIKKDQDHNKRLQEFKQRICRQKWAQNKVREKRQQVARARKYYEDYRVQLRAKMMRARTREERIFKKLFEEGLEIQKQRLKDLRAYAQEKHAEQRRVHQNELESMENYYKDQFSMLAEALSQERQEIQTREKAQTQMLQKTKRELRSRMEKEIQQLQAAIMLSDDDTFFQELEADRLKSRLQMASFQYSKSHFL</sequence>
<keyword evidence="5" id="KW-1185">Reference proteome</keyword>
<dbReference type="InterPro" id="IPR026619">
    <property type="entry name" value="CEP95"/>
</dbReference>
<reference evidence="4" key="2">
    <citation type="submission" date="2025-09" db="UniProtKB">
        <authorList>
            <consortium name="Ensembl"/>
        </authorList>
    </citation>
    <scope>IDENTIFICATION</scope>
</reference>
<protein>
    <submittedName>
        <fullName evidence="4">Centrosomal protein 95</fullName>
    </submittedName>
</protein>
<feature type="compositionally biased region" description="Basic and acidic residues" evidence="2">
    <location>
        <begin position="479"/>
        <end position="507"/>
    </location>
</feature>
<dbReference type="GO" id="GO:0000922">
    <property type="term" value="C:spindle pole"/>
    <property type="evidence" value="ECO:0007669"/>
    <property type="project" value="InterPro"/>
</dbReference>
<feature type="compositionally biased region" description="Polar residues" evidence="2">
    <location>
        <begin position="465"/>
        <end position="478"/>
    </location>
</feature>
<evidence type="ECO:0000259" key="3">
    <source>
        <dbReference type="Pfam" id="PF19016"/>
    </source>
</evidence>
<evidence type="ECO:0000313" key="5">
    <source>
        <dbReference type="Proteomes" id="UP000694541"/>
    </source>
</evidence>
<feature type="domain" description="DUF5745" evidence="3">
    <location>
        <begin position="120"/>
        <end position="178"/>
    </location>
</feature>
<dbReference type="InterPro" id="IPR036872">
    <property type="entry name" value="CH_dom_sf"/>
</dbReference>
<dbReference type="AlphaFoldDB" id="A0A8B9NCK4"/>
<feature type="region of interest" description="Disordered" evidence="2">
    <location>
        <begin position="431"/>
        <end position="529"/>
    </location>
</feature>
<keyword evidence="1" id="KW-0175">Coiled coil</keyword>
<feature type="compositionally biased region" description="Basic and acidic residues" evidence="2">
    <location>
        <begin position="276"/>
        <end position="288"/>
    </location>
</feature>
<name>A0A8B9NCK4_9AVES</name>
<dbReference type="PANTHER" id="PTHR22545:SF0">
    <property type="entry name" value="CENTROSOMAL PROTEIN OF 95 KDA"/>
    <property type="match status" value="1"/>
</dbReference>
<dbReference type="Ensembl" id="ENSANIT00000022460.1">
    <property type="protein sequence ID" value="ENSANIP00000021741.1"/>
    <property type="gene ID" value="ENSANIG00000014768.1"/>
</dbReference>
<feature type="region of interest" description="Disordered" evidence="2">
    <location>
        <begin position="645"/>
        <end position="684"/>
    </location>
</feature>
<proteinExistence type="predicted"/>
<feature type="compositionally biased region" description="Polar residues" evidence="2">
    <location>
        <begin position="1"/>
        <end position="13"/>
    </location>
</feature>
<feature type="region of interest" description="Disordered" evidence="2">
    <location>
        <begin position="358"/>
        <end position="400"/>
    </location>
</feature>
<dbReference type="Proteomes" id="UP000694541">
    <property type="component" value="Unplaced"/>
</dbReference>
<feature type="region of interest" description="Disordered" evidence="2">
    <location>
        <begin position="267"/>
        <end position="294"/>
    </location>
</feature>
<feature type="coiled-coil region" evidence="1">
    <location>
        <begin position="886"/>
        <end position="917"/>
    </location>
</feature>
<feature type="region of interest" description="Disordered" evidence="2">
    <location>
        <begin position="1"/>
        <end position="52"/>
    </location>
</feature>
<dbReference type="Pfam" id="PF19016">
    <property type="entry name" value="DUF5745"/>
    <property type="match status" value="1"/>
</dbReference>
<evidence type="ECO:0000256" key="2">
    <source>
        <dbReference type="SAM" id="MobiDB-lite"/>
    </source>
</evidence>
<evidence type="ECO:0000256" key="1">
    <source>
        <dbReference type="SAM" id="Coils"/>
    </source>
</evidence>
<dbReference type="Gene3D" id="1.10.418.10">
    <property type="entry name" value="Calponin-like domain"/>
    <property type="match status" value="1"/>
</dbReference>
<dbReference type="GO" id="GO:0005813">
    <property type="term" value="C:centrosome"/>
    <property type="evidence" value="ECO:0007669"/>
    <property type="project" value="InterPro"/>
</dbReference>
<dbReference type="PANTHER" id="PTHR22545">
    <property type="entry name" value="CENTROSOMAL PROTEIN OF 95 KDA"/>
    <property type="match status" value="1"/>
</dbReference>
<organism evidence="4 5">
    <name type="scientific">Accipiter nisus</name>
    <name type="common">Eurasian sparrowhawk</name>
    <dbReference type="NCBI Taxonomy" id="211598"/>
    <lineage>
        <taxon>Eukaryota</taxon>
        <taxon>Metazoa</taxon>
        <taxon>Chordata</taxon>
        <taxon>Craniata</taxon>
        <taxon>Vertebrata</taxon>
        <taxon>Euteleostomi</taxon>
        <taxon>Archelosauria</taxon>
        <taxon>Archosauria</taxon>
        <taxon>Dinosauria</taxon>
        <taxon>Saurischia</taxon>
        <taxon>Theropoda</taxon>
        <taxon>Coelurosauria</taxon>
        <taxon>Aves</taxon>
        <taxon>Neognathae</taxon>
        <taxon>Neoaves</taxon>
        <taxon>Telluraves</taxon>
        <taxon>Accipitrimorphae</taxon>
        <taxon>Accipitriformes</taxon>
        <taxon>Accipitridae</taxon>
        <taxon>Accipitrinae</taxon>
        <taxon>Accipiter</taxon>
    </lineage>
</organism>
<accession>A0A8B9NCK4</accession>
<reference evidence="4" key="1">
    <citation type="submission" date="2025-08" db="UniProtKB">
        <authorList>
            <consortium name="Ensembl"/>
        </authorList>
    </citation>
    <scope>IDENTIFICATION</scope>
</reference>
<feature type="region of interest" description="Disordered" evidence="2">
    <location>
        <begin position="542"/>
        <end position="568"/>
    </location>
</feature>
<evidence type="ECO:0000313" key="4">
    <source>
        <dbReference type="Ensembl" id="ENSANIP00000021741.1"/>
    </source>
</evidence>